<keyword evidence="8" id="KW-0325">Glycoprotein</keyword>
<keyword evidence="7" id="KW-0472">Membrane</keyword>
<evidence type="ECO:0000256" key="11">
    <source>
        <dbReference type="ARBA" id="ARBA00023326"/>
    </source>
</evidence>
<dbReference type="EMBL" id="JABXXO010000007">
    <property type="protein sequence ID" value="KAF7773507.1"/>
    <property type="molecule type" value="Genomic_DNA"/>
</dbReference>
<comment type="similarity">
    <text evidence="3">Belongs to the glycosyl hydrolase 17 family.</text>
</comment>
<dbReference type="GO" id="GO:0009277">
    <property type="term" value="C:fungal-type cell wall"/>
    <property type="evidence" value="ECO:0007669"/>
    <property type="project" value="TreeGrafter"/>
</dbReference>
<dbReference type="SUPFAM" id="SSF51445">
    <property type="entry name" value="(Trans)glycosidases"/>
    <property type="match status" value="1"/>
</dbReference>
<dbReference type="InterPro" id="IPR050732">
    <property type="entry name" value="Beta-glucan_modifiers"/>
</dbReference>
<accession>A0A8H7F242</accession>
<evidence type="ECO:0000313" key="16">
    <source>
        <dbReference type="EMBL" id="KAF7773507.1"/>
    </source>
</evidence>
<dbReference type="GO" id="GO:0009986">
    <property type="term" value="C:cell surface"/>
    <property type="evidence" value="ECO:0007669"/>
    <property type="project" value="TreeGrafter"/>
</dbReference>
<sequence>MRLAAGFLLASFLFSGFSDGCPVSSTLSNSVDDVDDRVFVTMPTAALRPASGCFPGFNFKMPESPPASLTGWWCNWDTEYAFVGFSYEVSACQSLHTLKTEFMDIRQRFHGRYVRIYGTCDRKGFNDDVINAAWHAGIGVHALIWFGFDGDNKWKGRRDALFSTLHSNPYAKFVVRVVQFGSEPLFDGVLSSSSLAKEVWRAKSELANLQIPVTVSDMAYSYQKDHASSHVIDAIDIIDAHILPFFSREASTAKNSWPLVQQDLNWFLNNGQGKKIYLSQNGWPSKSYPGVEPNSDKAVANVQNEKDYFDLLDAHCSHFKSAPGGGIGWFAHIYSDNQEPGYGIYDTKGRLKFPFSPRVTC</sequence>
<dbReference type="GO" id="GO:0005886">
    <property type="term" value="C:plasma membrane"/>
    <property type="evidence" value="ECO:0007669"/>
    <property type="project" value="UniProtKB-SubCell"/>
</dbReference>
<evidence type="ECO:0000256" key="12">
    <source>
        <dbReference type="ARBA" id="ARBA00037649"/>
    </source>
</evidence>
<evidence type="ECO:0000256" key="4">
    <source>
        <dbReference type="ARBA" id="ARBA00012780"/>
    </source>
</evidence>
<keyword evidence="11" id="KW-0624">Polysaccharide degradation</keyword>
<evidence type="ECO:0000256" key="2">
    <source>
        <dbReference type="ARBA" id="ARBA00004401"/>
    </source>
</evidence>
<proteinExistence type="inferred from homology"/>
<name>A0A8H7F242_AGABI</name>
<evidence type="ECO:0000256" key="13">
    <source>
        <dbReference type="ARBA" id="ARBA00042373"/>
    </source>
</evidence>
<dbReference type="Proteomes" id="UP000629468">
    <property type="component" value="Unassembled WGS sequence"/>
</dbReference>
<keyword evidence="9" id="KW-0119">Carbohydrate metabolism</keyword>
<keyword evidence="15" id="KW-0732">Signal</keyword>
<evidence type="ECO:0000256" key="1">
    <source>
        <dbReference type="ARBA" id="ARBA00000382"/>
    </source>
</evidence>
<keyword evidence="10" id="KW-0961">Cell wall biogenesis/degradation</keyword>
<comment type="catalytic activity">
    <reaction evidence="1">
        <text>Hydrolysis of (1-&gt;3)-beta-D-glucosidic linkages in (1-&gt;3)-beta-D-glucans.</text>
        <dbReference type="EC" id="3.2.1.39"/>
    </reaction>
</comment>
<dbReference type="GO" id="GO:0005576">
    <property type="term" value="C:extracellular region"/>
    <property type="evidence" value="ECO:0007669"/>
    <property type="project" value="TreeGrafter"/>
</dbReference>
<evidence type="ECO:0000256" key="10">
    <source>
        <dbReference type="ARBA" id="ARBA00023316"/>
    </source>
</evidence>
<evidence type="ECO:0000256" key="15">
    <source>
        <dbReference type="SAM" id="SignalP"/>
    </source>
</evidence>
<dbReference type="PANTHER" id="PTHR16631">
    <property type="entry name" value="GLUCAN 1,3-BETA-GLUCOSIDASE"/>
    <property type="match status" value="1"/>
</dbReference>
<feature type="signal peptide" evidence="15">
    <location>
        <begin position="1"/>
        <end position="20"/>
    </location>
</feature>
<evidence type="ECO:0000256" key="9">
    <source>
        <dbReference type="ARBA" id="ARBA00023277"/>
    </source>
</evidence>
<comment type="subcellular location">
    <subcellularLocation>
        <location evidence="2">Cell membrane</location>
        <topology evidence="2">Single-pass type II membrane protein</topology>
    </subcellularLocation>
</comment>
<dbReference type="GO" id="GO:0042973">
    <property type="term" value="F:glucan endo-1,3-beta-D-glucosidase activity"/>
    <property type="evidence" value="ECO:0007669"/>
    <property type="project" value="UniProtKB-EC"/>
</dbReference>
<evidence type="ECO:0000256" key="3">
    <source>
        <dbReference type="ARBA" id="ARBA00008773"/>
    </source>
</evidence>
<evidence type="ECO:0000256" key="5">
    <source>
        <dbReference type="ARBA" id="ARBA00022475"/>
    </source>
</evidence>
<dbReference type="EC" id="3.2.1.39" evidence="4"/>
<keyword evidence="6" id="KW-0378">Hydrolase</keyword>
<evidence type="ECO:0000256" key="8">
    <source>
        <dbReference type="ARBA" id="ARBA00023180"/>
    </source>
</evidence>
<feature type="chain" id="PRO_5034535078" description="glucan endo-1,3-beta-D-glucosidase" evidence="15">
    <location>
        <begin position="21"/>
        <end position="361"/>
    </location>
</feature>
<gene>
    <name evidence="16" type="ORF">Agabi119p4_5674</name>
</gene>
<dbReference type="AlphaFoldDB" id="A0A8H7F242"/>
<evidence type="ECO:0000256" key="14">
    <source>
        <dbReference type="ARBA" id="ARBA00043078"/>
    </source>
</evidence>
<evidence type="ECO:0000256" key="7">
    <source>
        <dbReference type="ARBA" id="ARBA00023136"/>
    </source>
</evidence>
<keyword evidence="5" id="KW-1003">Cell membrane</keyword>
<comment type="function">
    <text evidence="12">Glucanases play a role in cell expansion during growth, in cell-cell fusion during mating, and in spore release during sporulation. This enzyme may be involved in beta-glucan degradation. Active on laminarin and lichenan.</text>
</comment>
<reference evidence="16 17" key="1">
    <citation type="journal article" name="Sci. Rep.">
        <title>Telomere-to-telomere assembled and centromere annotated genomes of the two main subspecies of the button mushroom Agaricus bisporus reveal especially polymorphic chromosome ends.</title>
        <authorList>
            <person name="Sonnenberg A.S.M."/>
            <person name="Sedaghat-Telgerd N."/>
            <person name="Lavrijssen B."/>
            <person name="Ohm R.A."/>
            <person name="Hendrickx P.M."/>
            <person name="Scholtmeijer K."/>
            <person name="Baars J.J.P."/>
            <person name="van Peer A."/>
        </authorList>
    </citation>
    <scope>NUCLEOTIDE SEQUENCE [LARGE SCALE GENOMIC DNA]</scope>
    <source>
        <strain evidence="16 17">H119_p4</strain>
    </source>
</reference>
<evidence type="ECO:0000256" key="6">
    <source>
        <dbReference type="ARBA" id="ARBA00022801"/>
    </source>
</evidence>
<dbReference type="GO" id="GO:0071555">
    <property type="term" value="P:cell wall organization"/>
    <property type="evidence" value="ECO:0007669"/>
    <property type="project" value="UniProtKB-KW"/>
</dbReference>
<organism evidence="16 17">
    <name type="scientific">Agaricus bisporus var. burnettii</name>
    <dbReference type="NCBI Taxonomy" id="192524"/>
    <lineage>
        <taxon>Eukaryota</taxon>
        <taxon>Fungi</taxon>
        <taxon>Dikarya</taxon>
        <taxon>Basidiomycota</taxon>
        <taxon>Agaricomycotina</taxon>
        <taxon>Agaricomycetes</taxon>
        <taxon>Agaricomycetidae</taxon>
        <taxon>Agaricales</taxon>
        <taxon>Agaricineae</taxon>
        <taxon>Agaricaceae</taxon>
        <taxon>Agaricus</taxon>
    </lineage>
</organism>
<dbReference type="GO" id="GO:0000272">
    <property type="term" value="P:polysaccharide catabolic process"/>
    <property type="evidence" value="ECO:0007669"/>
    <property type="project" value="UniProtKB-KW"/>
</dbReference>
<dbReference type="PANTHER" id="PTHR16631:SF17">
    <property type="entry name" value="GLUCAN ENDO-1,3-BETA-GLUCOSIDASE BTGC"/>
    <property type="match status" value="1"/>
</dbReference>
<protein>
    <recommendedName>
        <fullName evidence="4">glucan endo-1,3-beta-D-glucosidase</fullName>
        <ecNumber evidence="4">3.2.1.39</ecNumber>
    </recommendedName>
    <alternativeName>
        <fullName evidence="14">Endo-1,3-beta-glucanase btgC</fullName>
    </alternativeName>
    <alternativeName>
        <fullName evidence="13">Laminarinase btgC</fullName>
    </alternativeName>
</protein>
<dbReference type="InterPro" id="IPR017853">
    <property type="entry name" value="GH"/>
</dbReference>
<comment type="caution">
    <text evidence="16">The sequence shown here is derived from an EMBL/GenBank/DDBJ whole genome shotgun (WGS) entry which is preliminary data.</text>
</comment>
<evidence type="ECO:0000313" key="17">
    <source>
        <dbReference type="Proteomes" id="UP000629468"/>
    </source>
</evidence>